<dbReference type="SUPFAM" id="SSF49464">
    <property type="entry name" value="Carboxypeptidase regulatory domain-like"/>
    <property type="match status" value="1"/>
</dbReference>
<dbReference type="InterPro" id="IPR041079">
    <property type="entry name" value="Neuraminidase-like"/>
</dbReference>
<protein>
    <submittedName>
        <fullName evidence="7">Insecticidal toxin protein (Modular protein)</fullName>
    </submittedName>
</protein>
<keyword evidence="1" id="KW-0843">Virulence</keyword>
<evidence type="ECO:0000256" key="3">
    <source>
        <dbReference type="SAM" id="MobiDB-lite"/>
    </source>
</evidence>
<feature type="domain" description="Neuraminidase-like" evidence="5">
    <location>
        <begin position="1677"/>
        <end position="1784"/>
    </location>
</feature>
<evidence type="ECO:0000313" key="7">
    <source>
        <dbReference type="EMBL" id="SPP65517.1"/>
    </source>
</evidence>
<feature type="domain" description="Tc toxin complex TcA C-terminal TcB-binding" evidence="4">
    <location>
        <begin position="2817"/>
        <end position="3110"/>
    </location>
</feature>
<dbReference type="InterPro" id="IPR040840">
    <property type="entry name" value="TcA_TcB_BD"/>
</dbReference>
<evidence type="ECO:0000259" key="5">
    <source>
        <dbReference type="Pfam" id="PF18413"/>
    </source>
</evidence>
<evidence type="ECO:0000256" key="1">
    <source>
        <dbReference type="ARBA" id="ARBA00023026"/>
    </source>
</evidence>
<dbReference type="Pfam" id="PF20220">
    <property type="entry name" value="ABC_toxin_N"/>
    <property type="match status" value="1"/>
</dbReference>
<dbReference type="InterPro" id="IPR046839">
    <property type="entry name" value="ABC_toxin_N"/>
</dbReference>
<dbReference type="InterPro" id="IPR008969">
    <property type="entry name" value="CarboxyPept-like_regulatory"/>
</dbReference>
<feature type="compositionally biased region" description="Basic residues" evidence="3">
    <location>
        <begin position="19"/>
        <end position="32"/>
    </location>
</feature>
<feature type="coiled-coil region" evidence="2">
    <location>
        <begin position="2645"/>
        <end position="2672"/>
    </location>
</feature>
<dbReference type="InParanoid" id="A0A330L869"/>
<dbReference type="Pfam" id="PF03538">
    <property type="entry name" value="VRP1"/>
    <property type="match status" value="1"/>
</dbReference>
<keyword evidence="2" id="KW-0175">Coiled coil</keyword>
<evidence type="ECO:0000256" key="2">
    <source>
        <dbReference type="SAM" id="Coils"/>
    </source>
</evidence>
<feature type="region of interest" description="Disordered" evidence="3">
    <location>
        <begin position="1"/>
        <end position="33"/>
    </location>
</feature>
<dbReference type="InterPro" id="IPR018003">
    <property type="entry name" value="Insecticidal_toxin/plasmid_vir"/>
</dbReference>
<evidence type="ECO:0000259" key="6">
    <source>
        <dbReference type="Pfam" id="PF20220"/>
    </source>
</evidence>
<proteinExistence type="predicted"/>
<organism evidence="7 8">
    <name type="scientific">Nitrospira lenta</name>
    <dbReference type="NCBI Taxonomy" id="1436998"/>
    <lineage>
        <taxon>Bacteria</taxon>
        <taxon>Pseudomonadati</taxon>
        <taxon>Nitrospirota</taxon>
        <taxon>Nitrospiria</taxon>
        <taxon>Nitrospirales</taxon>
        <taxon>Nitrospiraceae</taxon>
        <taxon>Nitrospira</taxon>
    </lineage>
</organism>
<evidence type="ECO:0000259" key="4">
    <source>
        <dbReference type="Pfam" id="PF18276"/>
    </source>
</evidence>
<feature type="domain" description="ABC toxin N-terminal" evidence="6">
    <location>
        <begin position="1499"/>
        <end position="1621"/>
    </location>
</feature>
<dbReference type="OrthoDB" id="9781691at2"/>
<dbReference type="Proteomes" id="UP000248168">
    <property type="component" value="Unassembled WGS sequence"/>
</dbReference>
<reference evidence="8" key="1">
    <citation type="submission" date="2018-04" db="EMBL/GenBank/DDBJ databases">
        <authorList>
            <person name="Lucker S."/>
            <person name="Sakoula D."/>
        </authorList>
    </citation>
    <scope>NUCLEOTIDE SEQUENCE [LARGE SCALE GENOMIC DNA]</scope>
</reference>
<feature type="compositionally biased region" description="Basic residues" evidence="3">
    <location>
        <begin position="1"/>
        <end position="10"/>
    </location>
</feature>
<dbReference type="EMBL" id="OUNR01000016">
    <property type="protein sequence ID" value="SPP65517.1"/>
    <property type="molecule type" value="Genomic_DNA"/>
</dbReference>
<dbReference type="Pfam" id="PF18413">
    <property type="entry name" value="Neuraminidase"/>
    <property type="match status" value="1"/>
</dbReference>
<name>A0A330L869_9BACT</name>
<gene>
    <name evidence="7" type="ORF">NITLEN_30431</name>
</gene>
<keyword evidence="8" id="KW-1185">Reference proteome</keyword>
<accession>A0A330L869</accession>
<dbReference type="RefSeq" id="WP_121989785.1">
    <property type="nucleotide sequence ID" value="NZ_OUNR01000016.1"/>
</dbReference>
<sequence>MAKSPKRSSKTKAPSAKKPSVRSKAATKKPGKRSSIDTVETFVVLGTVTYADARPATGLTVIAYDKDESGEDRLGQATTDAAGAYTISYSAASFRRSPKERGGADVIVRVYNDLSEALFASKKKNNAPAAYQLNIQVPAQSYTVRGLVTDAKGSPLPNMIVRALDRDLRFPQLLGTSETAANGGYRIDYRPDDFQLGDLPSRRSPWLIVEVCETAEGDALAKQEVQKPDRDQTVSFTLSNVGVVSEWQRIGEAVVPLLKGQGAPQLKTRTGQTRADLPPEDIAASDLDFLAIETGFDRAAIQAWAASSRMVRDAVLRLTDEHAAQQGILRKYGWPFFYGLVRQGGASELDELLREPAQKMAQMLKAAVSAHQIPPLNEKHADGCLDALGLLQRVQQLDPVQNSHSDFAKVLANLAIPLPKTVALDALSVVQEKGLNDVDALLALAQRHPDAEAQIKMFVRAVRVHQLTSGHAGLSRVLNARLEGASDSIAPLASVRAVEWIGMAKEAGVSAGLALQAQAQVEYQHPLTALESKVHAGLFDLPNLPGSDVAALIKKQPAMVEKLLLGKAPVQAEESATHAVLRNTGRFVRTGVSMELAADCMKGGIDSPGAALRYGREHLRKQFQNRLLEEGVAEVLDGFYRYADGLVQGGNGAAIEIGINRRPPAHYWSKDLEEYGIPLPEPVRENAPTLAALFGDLDECVCRPCESMLGQPAYLVDLLNLLAKSTSTSGNALDVLRARRPDIFNLKLSCENAEQTIQHIDIVLEILEKAAALEAPAGSTTESIQLIAYQKLRQAIYPWHLPFDRGYAEVDAYLTKLGVSREKVLALQRNAVPAHLASEALHAPIDQTGNSNANSQWALLTQQRVGARLWAAYGFTIDNDIGIVDPASGERLTNQTVEAVLTRASFLIDRIGLSLEELEQALRTEFVSGYVSGIALNGREQCKTSAMRLPAEGPVLEGILDRLHRFTRLRAQLPGWSIDTLGRAIVACNGVERETTTDPQRGDLLVALTIVKRLHDDYGLSLDALLERPVSETYVRKAFGLSLLQFALLKELTGYRPTAQNVDWHALERVCRAVRCLREIGLSVEQAAHALLTREEWEAVARELPSSIKSDEDIETLLKAVQQRLRAVVVARPDSGLEAQAADALHEIYDRATADAVLKSIREASGPAGKAPEATVMAELVATLSGATGHSLGAWLPIMTAQQAETLFSVATANADDRFTSVLTAVASRRRERALLAVLAEQCGLAEAEVLPLLGARLLLDPAQGQSSYASEAFLNERFWADVSSAQPGPPSATIAAMPRLHAWMDRLHRLIALSAAVTADTELMQMAELVVVGSNAGINWRDLLASTPANSTAWQNPQWQAWLDLLWLQHPDRLSRQTLGDVLHRLSASGAQVSRDTVRPLTARMNIAEELVLPLMAQALSLPLDALPALDEVRNPGTLRRIFEWLLLAKHLGAKAEQMAQLTDLAGNTAAAGTAKALLEAKLAGGNVQTALQAIGNSLRRQRRDALVGYLVAHIVGRNNSDQWSDAKALYEHFLIDHQMEPCFETTRILEAVTAVQLFAQRILFGVEPATTAEPELRQRWTWMRNYRVWEANRKVFLFPENWLFPELRDDTSSSFKQLESALGQGELTQDLANQAFGKFLDDVAQMGQIEVLGMYEAISHDDQGNILLNERKYPLRRTLYVVGRTLNPPYAYFWRQCVDFGGPDMEWSPWQRIELDIQGDHVLPFLLGGQLYIAWPIIRAIKVGPEGATKDGWEIKLAWSRYDGKNWQKSSVSRDSWTGHAAAFSDERRGFAFRSETAFDGRKVAILVYALTNDIDTSTEIGAPSVEDPTRSQWDRRVTYPGEAQNPDTAFAFLDVLIRNNHSALPEIIKKQLEIYATWRENSKAPIPPWQGVLLALMERGSDSNDRVILFSNPQVAEWRYEHAPLPNADTRPVDQAYINESTVRFIWAYWSDAQRTLPHSPTSNYAGFNAFYNGLQQVSSRRTVICKAWIKLKAPDGTNPIAFISLTGGAHEGVYTCRIGTETIPFNPGVSYPLDWKLGGQPEVNCTLSLRLRGSSGSTTILNAPPGAIYKLGSISEGYEATQTVHFVIDGTMHNAIDIGFDLDAFKTLRMVSQFFLTRDDMVSSQSPPWTPQVPIDNPVDVSRPWMNGFREISTRDNAHPNSPLQIANYSRTASPIFKTTGASQFWVVGAASWQRRTPSIPVTWHYSESGCGGYVDLAYRLRQTDGGFLVYPDSYPEATSRRVDWSESRTLPAAQNQRSDFGANNLPVPEMGNSISWTDITNGVYTFDHRLPYACYNWEVFFHAPLLIADQLSKQHKFEDAERWLRFVFDPTSSDTGTDAKRFLKFRVFKELDLNQQVVDDLTALAQVAGGYASDADVGAVHQLIDRWRDAPFRPFLIARRRHIAFLWRTLFAYLDNLIAWADSLYRRDTRESINEATMLYVLAERILGRRPQLHQGPSNRPAHTYDEKVSGWDEFANFWIDAGAQGRRNLTTAWRVKDTINQPSPDGMLYFCMPFNDKIVSYWNIVDARLSNIRTCRNIEGIQRKLPLMDAPIDPELLVRATAAGLDLGDVIAGLYAPPPHYRYGILSARAAELANECKSLGAAMLSAIEKRDAEYLAQLRSSNEINLLKLVSDVRTLQITEAERNLEALRASRTSLESRYNQYQRLLGKKDVTLPKEQESTGEESMLGTVDSALASNKSSLGLLKEEDEQYVGFIEASGWSTAAGVAKTASGIAHMAAAPAFATLFSEGGAKVATAVAHGLAAAGEAFSTVSQAWHNHAEQQGMLAGHIRRRDEWAFQSNQTLKEMQQIDKQILASQIRIDMTQKELSNHVEQIEQAKAVDEVMRSKFSNVQLYEWMKTELSRLYFNTYRMALEMARKAERAASRELGVKPLNIVRNDYWDSLRGGLLAGERLHQDLKRLEIAYLDQNRREYELTRHISLRRLDPQALANLRIRDGEGRCSCEFDIPEWLFDLDTPGQYLRRIKSVSLSIPSVTGPYTSVSCKLTLLKSRVRHERSLKESTGYLRLDAADDDRFTDYYGASEAIVTSTGVGDSGLFETQLRDERFLPFEGNGVISTWRVELPGKYPQFDYATISDVVLSIRYTARDGGDDLRSAATAAIDSQLVLPSTAGLTSLRFPVALSCRSDFPTEWARAGTASDLTIPFTRTLLPYWMEAAGLVVREVRIVDVTKATRSPLDFKLVWPPPTGVGDPAAWPADALNGDGVGEGNLGRIIGSIDKIILLDVGVKATPAPSPP</sequence>
<evidence type="ECO:0000313" key="8">
    <source>
        <dbReference type="Proteomes" id="UP000248168"/>
    </source>
</evidence>
<dbReference type="Pfam" id="PF18276">
    <property type="entry name" value="TcA_TcB_BD"/>
    <property type="match status" value="1"/>
</dbReference>